<sequence>AKFFLKGDYGLHIKQSSCIAKHCSSFALSDPMDKDLLGLCKYHNYDLKGDNCQQINDVIEETQLKLNDMTFSNHLD</sequence>
<accession>A0A915KET5</accession>
<protein>
    <submittedName>
        <fullName evidence="2">Uncharacterized protein</fullName>
    </submittedName>
</protein>
<proteinExistence type="predicted"/>
<keyword evidence="1" id="KW-1185">Reference proteome</keyword>
<evidence type="ECO:0000313" key="1">
    <source>
        <dbReference type="Proteomes" id="UP000887565"/>
    </source>
</evidence>
<evidence type="ECO:0000313" key="2">
    <source>
        <dbReference type="WBParaSite" id="nRc.2.0.1.t37318-RA"/>
    </source>
</evidence>
<dbReference type="WBParaSite" id="nRc.2.0.1.t37318-RA">
    <property type="protein sequence ID" value="nRc.2.0.1.t37318-RA"/>
    <property type="gene ID" value="nRc.2.0.1.g37318"/>
</dbReference>
<name>A0A915KET5_ROMCU</name>
<dbReference type="AlphaFoldDB" id="A0A915KET5"/>
<organism evidence="1 2">
    <name type="scientific">Romanomermis culicivorax</name>
    <name type="common">Nematode worm</name>
    <dbReference type="NCBI Taxonomy" id="13658"/>
    <lineage>
        <taxon>Eukaryota</taxon>
        <taxon>Metazoa</taxon>
        <taxon>Ecdysozoa</taxon>
        <taxon>Nematoda</taxon>
        <taxon>Enoplea</taxon>
        <taxon>Dorylaimia</taxon>
        <taxon>Mermithida</taxon>
        <taxon>Mermithoidea</taxon>
        <taxon>Mermithidae</taxon>
        <taxon>Romanomermis</taxon>
    </lineage>
</organism>
<reference evidence="2" key="1">
    <citation type="submission" date="2022-11" db="UniProtKB">
        <authorList>
            <consortium name="WormBaseParasite"/>
        </authorList>
    </citation>
    <scope>IDENTIFICATION</scope>
</reference>
<dbReference type="Proteomes" id="UP000887565">
    <property type="component" value="Unplaced"/>
</dbReference>